<dbReference type="RefSeq" id="XP_025075927.1">
    <property type="nucleotide sequence ID" value="XM_025220142.1"/>
</dbReference>
<evidence type="ECO:0000313" key="2">
    <source>
        <dbReference type="Proteomes" id="UP000504615"/>
    </source>
</evidence>
<dbReference type="RefSeq" id="XP_025075924.1">
    <property type="nucleotide sequence ID" value="XM_025220139.1"/>
</dbReference>
<dbReference type="Proteomes" id="UP000504615">
    <property type="component" value="Unplaced"/>
</dbReference>
<dbReference type="RefSeq" id="XP_025075926.1">
    <property type="nucleotide sequence ID" value="XM_025220141.1"/>
</dbReference>
<evidence type="ECO:0000313" key="5">
    <source>
        <dbReference type="RefSeq" id="XP_025075926.1"/>
    </source>
</evidence>
<feature type="signal peptide" evidence="1">
    <location>
        <begin position="1"/>
        <end position="20"/>
    </location>
</feature>
<dbReference type="GeneID" id="112553110"/>
<evidence type="ECO:0000256" key="1">
    <source>
        <dbReference type="SAM" id="SignalP"/>
    </source>
</evidence>
<protein>
    <submittedName>
        <fullName evidence="3 4">Uncharacterized protein LOC112553110</fullName>
    </submittedName>
</protein>
<evidence type="ECO:0000313" key="3">
    <source>
        <dbReference type="RefSeq" id="XP_025075924.1"/>
    </source>
</evidence>
<proteinExistence type="predicted"/>
<dbReference type="OrthoDB" id="7542660at2759"/>
<name>A0A8N1SCF6_9HYME</name>
<gene>
    <name evidence="3 4 5 6" type="primary">LOC112553110</name>
</gene>
<sequence length="72" mass="7798">MNKCLIFTLIVMIGITGIMAEGPECSSWLGYCQVTDQCCRDLVCMGYLAKCVPGKIVDDNRPKGKGPFPPGN</sequence>
<dbReference type="AlphaFoldDB" id="A0A8N1SCF6"/>
<evidence type="ECO:0000313" key="4">
    <source>
        <dbReference type="RefSeq" id="XP_025075925.1"/>
    </source>
</evidence>
<dbReference type="RefSeq" id="XP_025075925.1">
    <property type="nucleotide sequence ID" value="XM_025220140.1"/>
</dbReference>
<evidence type="ECO:0000313" key="6">
    <source>
        <dbReference type="RefSeq" id="XP_025075927.1"/>
    </source>
</evidence>
<organism evidence="2 6">
    <name type="scientific">Pogonomyrmex barbatus</name>
    <name type="common">red harvester ant</name>
    <dbReference type="NCBI Taxonomy" id="144034"/>
    <lineage>
        <taxon>Eukaryota</taxon>
        <taxon>Metazoa</taxon>
        <taxon>Ecdysozoa</taxon>
        <taxon>Arthropoda</taxon>
        <taxon>Hexapoda</taxon>
        <taxon>Insecta</taxon>
        <taxon>Pterygota</taxon>
        <taxon>Neoptera</taxon>
        <taxon>Endopterygota</taxon>
        <taxon>Hymenoptera</taxon>
        <taxon>Apocrita</taxon>
        <taxon>Aculeata</taxon>
        <taxon>Formicoidea</taxon>
        <taxon>Formicidae</taxon>
        <taxon>Myrmicinae</taxon>
        <taxon>Pogonomyrmex</taxon>
    </lineage>
</organism>
<accession>A0A8N1SCF6</accession>
<reference evidence="3 4" key="1">
    <citation type="submission" date="2025-04" db="UniProtKB">
        <authorList>
            <consortium name="RefSeq"/>
        </authorList>
    </citation>
    <scope>IDENTIFICATION</scope>
</reference>
<feature type="chain" id="PRO_5044693098" evidence="1">
    <location>
        <begin position="21"/>
        <end position="72"/>
    </location>
</feature>
<keyword evidence="1" id="KW-0732">Signal</keyword>
<keyword evidence="2" id="KW-1185">Reference proteome</keyword>